<evidence type="ECO:0000313" key="3">
    <source>
        <dbReference type="EMBL" id="AUN97362.1"/>
    </source>
</evidence>
<keyword evidence="4" id="KW-1185">Reference proteome</keyword>
<dbReference type="AlphaFoldDB" id="A0A2K9NPD6"/>
<dbReference type="GO" id="GO:0007165">
    <property type="term" value="P:signal transduction"/>
    <property type="evidence" value="ECO:0007669"/>
    <property type="project" value="InterPro"/>
</dbReference>
<dbReference type="InterPro" id="IPR051310">
    <property type="entry name" value="MCP_chemotaxis"/>
</dbReference>
<name>A0A2K9NPD6_BACTC</name>
<dbReference type="SMART" id="SM00283">
    <property type="entry name" value="MA"/>
    <property type="match status" value="1"/>
</dbReference>
<evidence type="ECO:0000256" key="2">
    <source>
        <dbReference type="ARBA" id="ARBA00029447"/>
    </source>
</evidence>
<dbReference type="Proteomes" id="UP000235584">
    <property type="component" value="Chromosome"/>
</dbReference>
<dbReference type="KEGG" id="bsto:C0V70_04395"/>
<proteinExistence type="inferred from homology"/>
<dbReference type="GO" id="GO:0006935">
    <property type="term" value="P:chemotaxis"/>
    <property type="evidence" value="ECO:0007669"/>
    <property type="project" value="UniProtKB-KW"/>
</dbReference>
<dbReference type="EMBL" id="CP025704">
    <property type="protein sequence ID" value="AUN97362.1"/>
    <property type="molecule type" value="Genomic_DNA"/>
</dbReference>
<evidence type="ECO:0000313" key="4">
    <source>
        <dbReference type="Proteomes" id="UP000235584"/>
    </source>
</evidence>
<protein>
    <submittedName>
        <fullName evidence="3">Uncharacterized protein</fullName>
    </submittedName>
</protein>
<reference evidence="3 4" key="1">
    <citation type="submission" date="2018-01" db="EMBL/GenBank/DDBJ databases">
        <title>Complete genome sequence of Bacteriovorax stolpii DSM12778.</title>
        <authorList>
            <person name="Tang B."/>
            <person name="Chang J."/>
        </authorList>
    </citation>
    <scope>NUCLEOTIDE SEQUENCE [LARGE SCALE GENOMIC DNA]</scope>
    <source>
        <strain evidence="3 4">DSM 12778</strain>
    </source>
</reference>
<dbReference type="PROSITE" id="PS50111">
    <property type="entry name" value="CHEMOTAXIS_TRANSDUC_2"/>
    <property type="match status" value="1"/>
</dbReference>
<keyword evidence="1" id="KW-0145">Chemotaxis</keyword>
<accession>A0A2K9NPD6</accession>
<dbReference type="PANTHER" id="PTHR43531:SF11">
    <property type="entry name" value="METHYL-ACCEPTING CHEMOTAXIS PROTEIN 3"/>
    <property type="match status" value="1"/>
</dbReference>
<sequence length="566" mass="61389">MRLSIKLKVIGTAAIAVVLCLLISLYANWKSKENIAVFQHITTVNLPNIQVLADMEKSGILLEAVANMLIGSQYSADSYKEASEQYEKAIKLYSENAKKYESLPFVPGEEAVWEKFQSEFWQEYAQNVKKIIDLSGTGKASDITARDDFAKESWKKIVERRDKEFDSLMAFQENEISSKSGHAIEEANLLSWLVPLILVVAGAISIFLAYLLGAQIAKALLTITHKVKNSSELVENSSTQIAASSEQLSQANVEQAASLQETSSSIEEINSMISANTENARKSSDLSEKSLLTAEKGKKKVDQMIVAIDAINTSNNEIVKQIDETNAEIENIVKIISDIGNKTKVINDIVFQTKLLSFNASVEAARAGEQGKGFSVVAEEVGNLAAMSGAAALEITKMLETSTKSVESIVKNSKEKIGKLIVNGQEKVETGTQVANECGEVLEEIVQSVSTVSKMIGEISTATQEQAQGVQEITKAVAQLDQVTQENSSTSAQAANSADELSQQAQILSQLVSDLLVNVEGREDKVANLEKVNHNVTPITKKAPAMKSLRVSNGFPSASDGRFTDV</sequence>
<evidence type="ECO:0000256" key="1">
    <source>
        <dbReference type="ARBA" id="ARBA00022500"/>
    </source>
</evidence>
<dbReference type="GO" id="GO:0004888">
    <property type="term" value="F:transmembrane signaling receptor activity"/>
    <property type="evidence" value="ECO:0007669"/>
    <property type="project" value="TreeGrafter"/>
</dbReference>
<dbReference type="SUPFAM" id="SSF58104">
    <property type="entry name" value="Methyl-accepting chemotaxis protein (MCP) signaling domain"/>
    <property type="match status" value="1"/>
</dbReference>
<gene>
    <name evidence="3" type="ORF">C0V70_04395</name>
</gene>
<dbReference type="InterPro" id="IPR004089">
    <property type="entry name" value="MCPsignal_dom"/>
</dbReference>
<dbReference type="PANTHER" id="PTHR43531">
    <property type="entry name" value="PROTEIN ICFG"/>
    <property type="match status" value="1"/>
</dbReference>
<dbReference type="RefSeq" id="WP_102242657.1">
    <property type="nucleotide sequence ID" value="NZ_CP025704.1"/>
</dbReference>
<dbReference type="Pfam" id="PF00015">
    <property type="entry name" value="MCPsignal"/>
    <property type="match status" value="1"/>
</dbReference>
<dbReference type="GO" id="GO:0005886">
    <property type="term" value="C:plasma membrane"/>
    <property type="evidence" value="ECO:0007669"/>
    <property type="project" value="TreeGrafter"/>
</dbReference>
<organism evidence="3 4">
    <name type="scientific">Bacteriovorax stolpii</name>
    <name type="common">Bdellovibrio stolpii</name>
    <dbReference type="NCBI Taxonomy" id="960"/>
    <lineage>
        <taxon>Bacteria</taxon>
        <taxon>Pseudomonadati</taxon>
        <taxon>Bdellovibrionota</taxon>
        <taxon>Bacteriovoracia</taxon>
        <taxon>Bacteriovoracales</taxon>
        <taxon>Bacteriovoracaceae</taxon>
        <taxon>Bacteriovorax</taxon>
    </lineage>
</organism>
<comment type="similarity">
    <text evidence="2">Belongs to the methyl-accepting chemotaxis (MCP) protein family.</text>
</comment>
<dbReference type="Gene3D" id="1.10.287.950">
    <property type="entry name" value="Methyl-accepting chemotaxis protein"/>
    <property type="match status" value="1"/>
</dbReference>